<keyword evidence="3" id="KW-0902">Two-component regulatory system</keyword>
<proteinExistence type="predicted"/>
<evidence type="ECO:0000256" key="8">
    <source>
        <dbReference type="PROSITE-ProRule" id="PRU00169"/>
    </source>
</evidence>
<dbReference type="Proteomes" id="UP000190625">
    <property type="component" value="Unassembled WGS sequence"/>
</dbReference>
<feature type="domain" description="Response regulatory" evidence="10">
    <location>
        <begin position="5"/>
        <end position="121"/>
    </location>
</feature>
<evidence type="ECO:0000313" key="13">
    <source>
        <dbReference type="Proteomes" id="UP000190625"/>
    </source>
</evidence>
<name>A0A1T4JKK1_9FIRM</name>
<feature type="DNA-binding region" description="OmpR/PhoB-type" evidence="9">
    <location>
        <begin position="133"/>
        <end position="233"/>
    </location>
</feature>
<dbReference type="GO" id="GO:0005829">
    <property type="term" value="C:cytosol"/>
    <property type="evidence" value="ECO:0007669"/>
    <property type="project" value="TreeGrafter"/>
</dbReference>
<evidence type="ECO:0000259" key="10">
    <source>
        <dbReference type="PROSITE" id="PS50110"/>
    </source>
</evidence>
<dbReference type="InterPro" id="IPR016032">
    <property type="entry name" value="Sig_transdc_resp-reg_C-effctor"/>
</dbReference>
<dbReference type="InterPro" id="IPR039420">
    <property type="entry name" value="WalR-like"/>
</dbReference>
<dbReference type="GO" id="GO:0000976">
    <property type="term" value="F:transcription cis-regulatory region binding"/>
    <property type="evidence" value="ECO:0007669"/>
    <property type="project" value="TreeGrafter"/>
</dbReference>
<dbReference type="SMART" id="SM00448">
    <property type="entry name" value="REC"/>
    <property type="match status" value="1"/>
</dbReference>
<dbReference type="InterPro" id="IPR001789">
    <property type="entry name" value="Sig_transdc_resp-reg_receiver"/>
</dbReference>
<evidence type="ECO:0000256" key="6">
    <source>
        <dbReference type="ARBA" id="ARBA00023163"/>
    </source>
</evidence>
<dbReference type="InterPro" id="IPR001867">
    <property type="entry name" value="OmpR/PhoB-type_DNA-bd"/>
</dbReference>
<dbReference type="CDD" id="cd00383">
    <property type="entry name" value="trans_reg_C"/>
    <property type="match status" value="1"/>
</dbReference>
<dbReference type="GO" id="GO:0032993">
    <property type="term" value="C:protein-DNA complex"/>
    <property type="evidence" value="ECO:0007669"/>
    <property type="project" value="TreeGrafter"/>
</dbReference>
<keyword evidence="5 9" id="KW-0238">DNA-binding</keyword>
<dbReference type="FunFam" id="3.40.50.2300:FF:000001">
    <property type="entry name" value="DNA-binding response regulator PhoB"/>
    <property type="match status" value="1"/>
</dbReference>
<evidence type="ECO:0000256" key="1">
    <source>
        <dbReference type="ARBA" id="ARBA00018672"/>
    </source>
</evidence>
<dbReference type="SMART" id="SM00862">
    <property type="entry name" value="Trans_reg_C"/>
    <property type="match status" value="1"/>
</dbReference>
<feature type="modified residue" description="4-aspartylphosphate" evidence="8">
    <location>
        <position position="54"/>
    </location>
</feature>
<dbReference type="Gene3D" id="3.40.50.2300">
    <property type="match status" value="1"/>
</dbReference>
<dbReference type="InterPro" id="IPR011006">
    <property type="entry name" value="CheY-like_superfamily"/>
</dbReference>
<dbReference type="FunFam" id="1.10.10.10:FF:000018">
    <property type="entry name" value="DNA-binding response regulator ResD"/>
    <property type="match status" value="1"/>
</dbReference>
<evidence type="ECO:0000256" key="3">
    <source>
        <dbReference type="ARBA" id="ARBA00023012"/>
    </source>
</evidence>
<evidence type="ECO:0000256" key="4">
    <source>
        <dbReference type="ARBA" id="ARBA00023015"/>
    </source>
</evidence>
<evidence type="ECO:0000256" key="2">
    <source>
        <dbReference type="ARBA" id="ARBA00022553"/>
    </source>
</evidence>
<evidence type="ECO:0000256" key="5">
    <source>
        <dbReference type="ARBA" id="ARBA00023125"/>
    </source>
</evidence>
<dbReference type="STRING" id="142842.SAMN02745118_00106"/>
<dbReference type="Pfam" id="PF00072">
    <property type="entry name" value="Response_reg"/>
    <property type="match status" value="1"/>
</dbReference>
<keyword evidence="6" id="KW-0804">Transcription</keyword>
<dbReference type="AlphaFoldDB" id="A0A1T4JKK1"/>
<feature type="domain" description="OmpR/PhoB-type" evidence="11">
    <location>
        <begin position="133"/>
        <end position="233"/>
    </location>
</feature>
<dbReference type="PROSITE" id="PS51755">
    <property type="entry name" value="OMPR_PHOB"/>
    <property type="match status" value="1"/>
</dbReference>
<reference evidence="13" key="1">
    <citation type="submission" date="2017-02" db="EMBL/GenBank/DDBJ databases">
        <authorList>
            <person name="Varghese N."/>
            <person name="Submissions S."/>
        </authorList>
    </citation>
    <scope>NUCLEOTIDE SEQUENCE [LARGE SCALE GENOMIC DNA]</scope>
    <source>
        <strain evidence="13">ATCC BAA-73</strain>
    </source>
</reference>
<gene>
    <name evidence="12" type="ORF">SAMN02745118_00106</name>
</gene>
<protein>
    <recommendedName>
        <fullName evidence="1">Stage 0 sporulation protein A homolog</fullName>
    </recommendedName>
</protein>
<keyword evidence="4" id="KW-0805">Transcription regulation</keyword>
<dbReference type="PANTHER" id="PTHR48111:SF40">
    <property type="entry name" value="PHOSPHATE REGULON TRANSCRIPTIONAL REGULATORY PROTEIN PHOB"/>
    <property type="match status" value="1"/>
</dbReference>
<dbReference type="SUPFAM" id="SSF52172">
    <property type="entry name" value="CheY-like"/>
    <property type="match status" value="1"/>
</dbReference>
<dbReference type="GO" id="GO:0006355">
    <property type="term" value="P:regulation of DNA-templated transcription"/>
    <property type="evidence" value="ECO:0007669"/>
    <property type="project" value="InterPro"/>
</dbReference>
<dbReference type="Gene3D" id="1.10.10.10">
    <property type="entry name" value="Winged helix-like DNA-binding domain superfamily/Winged helix DNA-binding domain"/>
    <property type="match status" value="1"/>
</dbReference>
<evidence type="ECO:0000256" key="9">
    <source>
        <dbReference type="PROSITE-ProRule" id="PRU01091"/>
    </source>
</evidence>
<organism evidence="12 13">
    <name type="scientific">Selenihalanaerobacter shriftii</name>
    <dbReference type="NCBI Taxonomy" id="142842"/>
    <lineage>
        <taxon>Bacteria</taxon>
        <taxon>Bacillati</taxon>
        <taxon>Bacillota</taxon>
        <taxon>Clostridia</taxon>
        <taxon>Halanaerobiales</taxon>
        <taxon>Halobacteroidaceae</taxon>
        <taxon>Selenihalanaerobacter</taxon>
    </lineage>
</organism>
<dbReference type="GO" id="GO:0000156">
    <property type="term" value="F:phosphorelay response regulator activity"/>
    <property type="evidence" value="ECO:0007669"/>
    <property type="project" value="TreeGrafter"/>
</dbReference>
<evidence type="ECO:0000313" key="12">
    <source>
        <dbReference type="EMBL" id="SJZ30709.1"/>
    </source>
</evidence>
<dbReference type="SUPFAM" id="SSF46894">
    <property type="entry name" value="C-terminal effector domain of the bipartite response regulators"/>
    <property type="match status" value="1"/>
</dbReference>
<dbReference type="RefSeq" id="WP_078808643.1">
    <property type="nucleotide sequence ID" value="NZ_FUWM01000003.1"/>
</dbReference>
<dbReference type="OrthoDB" id="5343479at2"/>
<comment type="function">
    <text evidence="7">May play the central regulatory role in sporulation. It may be an element of the effector pathway responsible for the activation of sporulation genes in response to nutritional stress. Spo0A may act in concert with spo0H (a sigma factor) to control the expression of some genes that are critical to the sporulation process.</text>
</comment>
<dbReference type="PANTHER" id="PTHR48111">
    <property type="entry name" value="REGULATOR OF RPOS"/>
    <property type="match status" value="1"/>
</dbReference>
<sequence length="241" mass="27974">MKDKRILVVDDEENILELVNYNLVQEGYQIYLASSGKQTLNKVKEILPDLIILDIMLPELDGFEICRKLQEEVVTQRIPIIFLSAKTDVEDKVEGLELGATDYLTKPFSPRELVSRVRVILKRLNSKSSKRSKDHFKYGGLTLDLRGHRVLFNGQEVDLTNKEFDLLNYLLDKLGKACSRDEILEKVWGYETFSSIRTVDVHIRMLRKKFTKYNIKQDLIIETIRGFGYKLVCNNNTKIKS</sequence>
<dbReference type="EMBL" id="FUWM01000003">
    <property type="protein sequence ID" value="SJZ30709.1"/>
    <property type="molecule type" value="Genomic_DNA"/>
</dbReference>
<accession>A0A1T4JKK1</accession>
<dbReference type="PROSITE" id="PS50110">
    <property type="entry name" value="RESPONSE_REGULATORY"/>
    <property type="match status" value="1"/>
</dbReference>
<dbReference type="InterPro" id="IPR036388">
    <property type="entry name" value="WH-like_DNA-bd_sf"/>
</dbReference>
<evidence type="ECO:0000256" key="7">
    <source>
        <dbReference type="ARBA" id="ARBA00024867"/>
    </source>
</evidence>
<dbReference type="Pfam" id="PF00486">
    <property type="entry name" value="Trans_reg_C"/>
    <property type="match status" value="1"/>
</dbReference>
<dbReference type="Gene3D" id="6.10.250.690">
    <property type="match status" value="1"/>
</dbReference>
<keyword evidence="13" id="KW-1185">Reference proteome</keyword>
<evidence type="ECO:0000259" key="11">
    <source>
        <dbReference type="PROSITE" id="PS51755"/>
    </source>
</evidence>
<keyword evidence="2 8" id="KW-0597">Phosphoprotein</keyword>